<evidence type="ECO:0000256" key="1">
    <source>
        <dbReference type="SAM" id="SignalP"/>
    </source>
</evidence>
<accession>A0ABR3RDG9</accession>
<keyword evidence="3" id="KW-1185">Reference proteome</keyword>
<feature type="chain" id="PRO_5047325750" description="AA1-like domain-containing protein" evidence="1">
    <location>
        <begin position="19"/>
        <end position="146"/>
    </location>
</feature>
<keyword evidence="1" id="KW-0732">Signal</keyword>
<sequence length="146" mass="15927">MRFYTIVFALASATTVLAAAVARADAEATVPVTLIDAYSEKSWKGDHIQIGFDKDVTDHPETDGSTATCFNVRHNFISSVSMTSIQGAPWTGMRPYGCSLYAEDNCKGQSVWIQEATWSDVSKLSDLSSVGFDKRTSSLKCWLTNA</sequence>
<reference evidence="2 3" key="1">
    <citation type="submission" date="2024-02" db="EMBL/GenBank/DDBJ databases">
        <title>De novo assembly and annotation of 12 fungi associated with fruit tree decline syndrome in Ontario, Canada.</title>
        <authorList>
            <person name="Sulman M."/>
            <person name="Ellouze W."/>
            <person name="Ilyukhin E."/>
        </authorList>
    </citation>
    <scope>NUCLEOTIDE SEQUENCE [LARGE SCALE GENOMIC DNA]</scope>
    <source>
        <strain evidence="2 3">M42-189</strain>
    </source>
</reference>
<gene>
    <name evidence="2" type="ORF">SLS60_005915</name>
</gene>
<evidence type="ECO:0000313" key="3">
    <source>
        <dbReference type="Proteomes" id="UP001521785"/>
    </source>
</evidence>
<protein>
    <recommendedName>
        <fullName evidence="4">AA1-like domain-containing protein</fullName>
    </recommendedName>
</protein>
<evidence type="ECO:0008006" key="4">
    <source>
        <dbReference type="Google" id="ProtNLM"/>
    </source>
</evidence>
<evidence type="ECO:0000313" key="2">
    <source>
        <dbReference type="EMBL" id="KAL1602499.1"/>
    </source>
</evidence>
<comment type="caution">
    <text evidence="2">The sequence shown here is derived from an EMBL/GenBank/DDBJ whole genome shotgun (WGS) entry which is preliminary data.</text>
</comment>
<dbReference type="EMBL" id="JAKJXO020000007">
    <property type="protein sequence ID" value="KAL1602499.1"/>
    <property type="molecule type" value="Genomic_DNA"/>
</dbReference>
<feature type="signal peptide" evidence="1">
    <location>
        <begin position="1"/>
        <end position="18"/>
    </location>
</feature>
<dbReference type="Proteomes" id="UP001521785">
    <property type="component" value="Unassembled WGS sequence"/>
</dbReference>
<name>A0ABR3RDG9_9PLEO</name>
<organism evidence="2 3">
    <name type="scientific">Paraconiothyrium brasiliense</name>
    <dbReference type="NCBI Taxonomy" id="300254"/>
    <lineage>
        <taxon>Eukaryota</taxon>
        <taxon>Fungi</taxon>
        <taxon>Dikarya</taxon>
        <taxon>Ascomycota</taxon>
        <taxon>Pezizomycotina</taxon>
        <taxon>Dothideomycetes</taxon>
        <taxon>Pleosporomycetidae</taxon>
        <taxon>Pleosporales</taxon>
        <taxon>Massarineae</taxon>
        <taxon>Didymosphaeriaceae</taxon>
        <taxon>Paraconiothyrium</taxon>
    </lineage>
</organism>
<proteinExistence type="predicted"/>
<dbReference type="Gene3D" id="2.60.20.10">
    <property type="entry name" value="Crystallins"/>
    <property type="match status" value="1"/>
</dbReference>